<protein>
    <recommendedName>
        <fullName evidence="3">Large ribosomal RNA subunit accumulation protein YceD</fullName>
    </recommendedName>
    <alternativeName>
        <fullName evidence="5">23S rRNA accumulation protein YceD</fullName>
    </alternativeName>
</protein>
<dbReference type="InterPro" id="IPR003772">
    <property type="entry name" value="YceD"/>
</dbReference>
<dbReference type="AlphaFoldDB" id="A0A317CAB7"/>
<comment type="similarity">
    <text evidence="2">Belongs to the DUF177 domain family.</text>
</comment>
<organism evidence="6 7">
    <name type="scientific">Leucothrix arctica</name>
    <dbReference type="NCBI Taxonomy" id="1481894"/>
    <lineage>
        <taxon>Bacteria</taxon>
        <taxon>Pseudomonadati</taxon>
        <taxon>Pseudomonadota</taxon>
        <taxon>Gammaproteobacteria</taxon>
        <taxon>Thiotrichales</taxon>
        <taxon>Thiotrichaceae</taxon>
        <taxon>Leucothrix</taxon>
    </lineage>
</organism>
<dbReference type="OrthoDB" id="9786771at2"/>
<dbReference type="GO" id="GO:0042254">
    <property type="term" value="P:ribosome biogenesis"/>
    <property type="evidence" value="ECO:0007669"/>
    <property type="project" value="UniProtKB-KW"/>
</dbReference>
<keyword evidence="4" id="KW-0690">Ribosome biogenesis</keyword>
<evidence type="ECO:0000256" key="4">
    <source>
        <dbReference type="ARBA" id="ARBA00022517"/>
    </source>
</evidence>
<dbReference type="Pfam" id="PF02620">
    <property type="entry name" value="YceD"/>
    <property type="match status" value="1"/>
</dbReference>
<name>A0A317CAB7_9GAMM</name>
<dbReference type="RefSeq" id="WP_109823929.1">
    <property type="nucleotide sequence ID" value="NZ_QGKL01000035.1"/>
</dbReference>
<dbReference type="GO" id="GO:0005829">
    <property type="term" value="C:cytosol"/>
    <property type="evidence" value="ECO:0007669"/>
    <property type="project" value="TreeGrafter"/>
</dbReference>
<comment type="function">
    <text evidence="1">Plays a role in synthesis, processing and/or stability of 23S rRNA.</text>
</comment>
<evidence type="ECO:0000313" key="6">
    <source>
        <dbReference type="EMBL" id="PWQ95317.1"/>
    </source>
</evidence>
<evidence type="ECO:0000256" key="1">
    <source>
        <dbReference type="ARBA" id="ARBA00002868"/>
    </source>
</evidence>
<proteinExistence type="inferred from homology"/>
<keyword evidence="7" id="KW-1185">Reference proteome</keyword>
<evidence type="ECO:0000256" key="5">
    <source>
        <dbReference type="ARBA" id="ARBA00031841"/>
    </source>
</evidence>
<dbReference type="Proteomes" id="UP000245506">
    <property type="component" value="Unassembled WGS sequence"/>
</dbReference>
<evidence type="ECO:0000256" key="3">
    <source>
        <dbReference type="ARBA" id="ARBA00015716"/>
    </source>
</evidence>
<evidence type="ECO:0000256" key="2">
    <source>
        <dbReference type="ARBA" id="ARBA00010740"/>
    </source>
</evidence>
<dbReference type="InterPro" id="IPR039255">
    <property type="entry name" value="YceD_bac"/>
</dbReference>
<sequence>MSTRLPIEVNPFRLIEQRRELDGEFPINRFSRIADLLADNEGVIEATLSFGKNELNLPSIHGHLTGQLQLICQRCMKSCIYIIDHPIDLVMVTSDEAAERLQGSHETYLVEEGRIFLQDFVEDEILLNIPQMVMHDQCDPARPLIEALPETVSQTLDDEKENPFAVLQNLKKPGNLN</sequence>
<gene>
    <name evidence="6" type="ORF">DKT75_13325</name>
</gene>
<reference evidence="6 7" key="1">
    <citation type="submission" date="2018-05" db="EMBL/GenBank/DDBJ databases">
        <title>Leucothrix arctica sp. nov., isolated from Arctic seawater.</title>
        <authorList>
            <person name="Choi A."/>
            <person name="Baek K."/>
        </authorList>
    </citation>
    <scope>NUCLEOTIDE SEQUENCE [LARGE SCALE GENOMIC DNA]</scope>
    <source>
        <strain evidence="6 7">IMCC9719</strain>
    </source>
</reference>
<dbReference type="PANTHER" id="PTHR38099:SF1">
    <property type="entry name" value="LARGE RIBOSOMAL RNA SUBUNIT ACCUMULATION PROTEIN YCED"/>
    <property type="match status" value="1"/>
</dbReference>
<accession>A0A317CAB7</accession>
<dbReference type="EMBL" id="QGKL01000035">
    <property type="protein sequence ID" value="PWQ95317.1"/>
    <property type="molecule type" value="Genomic_DNA"/>
</dbReference>
<dbReference type="PANTHER" id="PTHR38099">
    <property type="entry name" value="LARGE RIBOSOMAL RNA SUBUNIT ACCUMULATION PROTEIN YCED"/>
    <property type="match status" value="1"/>
</dbReference>
<evidence type="ECO:0000313" key="7">
    <source>
        <dbReference type="Proteomes" id="UP000245506"/>
    </source>
</evidence>
<comment type="caution">
    <text evidence="6">The sequence shown here is derived from an EMBL/GenBank/DDBJ whole genome shotgun (WGS) entry which is preliminary data.</text>
</comment>